<dbReference type="AlphaFoldDB" id="A0AAU9PCT9"/>
<dbReference type="EMBL" id="CAKMRJ010005634">
    <property type="protein sequence ID" value="CAH1448072.1"/>
    <property type="molecule type" value="Genomic_DNA"/>
</dbReference>
<accession>A0AAU9PCT9</accession>
<sequence>MREVRSRTEQQFSGGVLLLQSTRWWWSKRLLLLDDFRGNNTSKGEGLWFPAGSRKHDAFSSLLEMLSQAKQIHCKCNVHTSSWKWTPFSVDLATVSSNLRRNHKYGNTKSLDHKPCLLQTHGPFPKLQFSSSNSCF</sequence>
<name>A0AAU9PCT9_9ASTR</name>
<reference evidence="1 2" key="1">
    <citation type="submission" date="2022-01" db="EMBL/GenBank/DDBJ databases">
        <authorList>
            <person name="Xiong W."/>
            <person name="Schranz E."/>
        </authorList>
    </citation>
    <scope>NUCLEOTIDE SEQUENCE [LARGE SCALE GENOMIC DNA]</scope>
</reference>
<evidence type="ECO:0000313" key="2">
    <source>
        <dbReference type="Proteomes" id="UP001157418"/>
    </source>
</evidence>
<comment type="caution">
    <text evidence="1">The sequence shown here is derived from an EMBL/GenBank/DDBJ whole genome shotgun (WGS) entry which is preliminary data.</text>
</comment>
<dbReference type="Proteomes" id="UP001157418">
    <property type="component" value="Unassembled WGS sequence"/>
</dbReference>
<proteinExistence type="predicted"/>
<evidence type="ECO:0000313" key="1">
    <source>
        <dbReference type="EMBL" id="CAH1448072.1"/>
    </source>
</evidence>
<protein>
    <submittedName>
        <fullName evidence="1">Uncharacterized protein</fullName>
    </submittedName>
</protein>
<keyword evidence="2" id="KW-1185">Reference proteome</keyword>
<organism evidence="1 2">
    <name type="scientific">Lactuca virosa</name>
    <dbReference type="NCBI Taxonomy" id="75947"/>
    <lineage>
        <taxon>Eukaryota</taxon>
        <taxon>Viridiplantae</taxon>
        <taxon>Streptophyta</taxon>
        <taxon>Embryophyta</taxon>
        <taxon>Tracheophyta</taxon>
        <taxon>Spermatophyta</taxon>
        <taxon>Magnoliopsida</taxon>
        <taxon>eudicotyledons</taxon>
        <taxon>Gunneridae</taxon>
        <taxon>Pentapetalae</taxon>
        <taxon>asterids</taxon>
        <taxon>campanulids</taxon>
        <taxon>Asterales</taxon>
        <taxon>Asteraceae</taxon>
        <taxon>Cichorioideae</taxon>
        <taxon>Cichorieae</taxon>
        <taxon>Lactucinae</taxon>
        <taxon>Lactuca</taxon>
    </lineage>
</organism>
<gene>
    <name evidence="1" type="ORF">LVIROSA_LOCUS33638</name>
</gene>